<feature type="transmembrane region" description="Helical" evidence="15">
    <location>
        <begin position="516"/>
        <end position="540"/>
    </location>
</feature>
<evidence type="ECO:0000256" key="12">
    <source>
        <dbReference type="ARBA" id="ARBA00023136"/>
    </source>
</evidence>
<keyword evidence="10 15" id="KW-1133">Transmembrane helix</keyword>
<gene>
    <name evidence="19" type="ORF">APLA_LOCUS12945</name>
</gene>
<feature type="domain" description="Endoplasmic reticulum metallopeptidase 1/1-A TM" evidence="18">
    <location>
        <begin position="511"/>
        <end position="630"/>
    </location>
</feature>
<dbReference type="InterPro" id="IPR048024">
    <property type="entry name" value="Fxna-like_M28_dom"/>
</dbReference>
<feature type="transmembrane region" description="Helical" evidence="15">
    <location>
        <begin position="434"/>
        <end position="460"/>
    </location>
</feature>
<name>A0A8S1AXH0_ARCPL</name>
<keyword evidence="20" id="KW-1185">Reference proteome</keyword>
<feature type="transmembrane region" description="Helical" evidence="15">
    <location>
        <begin position="21"/>
        <end position="43"/>
    </location>
</feature>
<dbReference type="InterPro" id="IPR053973">
    <property type="entry name" value="ERMP1-like_C"/>
</dbReference>
<keyword evidence="12 15" id="KW-0472">Membrane</keyword>
<evidence type="ECO:0000256" key="1">
    <source>
        <dbReference type="ARBA" id="ARBA00001947"/>
    </source>
</evidence>
<evidence type="ECO:0000256" key="4">
    <source>
        <dbReference type="ARBA" id="ARBA00022670"/>
    </source>
</evidence>
<dbReference type="CDD" id="cd03875">
    <property type="entry name" value="M28_Fxna_like"/>
    <property type="match status" value="1"/>
</dbReference>
<dbReference type="GO" id="GO:0005789">
    <property type="term" value="C:endoplasmic reticulum membrane"/>
    <property type="evidence" value="ECO:0007669"/>
    <property type="project" value="UniProtKB-SubCell"/>
</dbReference>
<evidence type="ECO:0000256" key="10">
    <source>
        <dbReference type="ARBA" id="ARBA00022989"/>
    </source>
</evidence>
<evidence type="ECO:0000259" key="17">
    <source>
        <dbReference type="Pfam" id="PF22248"/>
    </source>
</evidence>
<evidence type="ECO:0000256" key="6">
    <source>
        <dbReference type="ARBA" id="ARBA00022723"/>
    </source>
</evidence>
<feature type="transmembrane region" description="Helical" evidence="15">
    <location>
        <begin position="357"/>
        <end position="383"/>
    </location>
</feature>
<comment type="subcellular location">
    <subcellularLocation>
        <location evidence="2">Endoplasmic reticulum membrane</location>
        <topology evidence="2">Multi-pass membrane protein</topology>
    </subcellularLocation>
</comment>
<evidence type="ECO:0000256" key="9">
    <source>
        <dbReference type="ARBA" id="ARBA00022833"/>
    </source>
</evidence>
<organism evidence="19 20">
    <name type="scientific">Arctia plantaginis</name>
    <name type="common">Wood tiger moth</name>
    <name type="synonym">Phalaena plantaginis</name>
    <dbReference type="NCBI Taxonomy" id="874455"/>
    <lineage>
        <taxon>Eukaryota</taxon>
        <taxon>Metazoa</taxon>
        <taxon>Ecdysozoa</taxon>
        <taxon>Arthropoda</taxon>
        <taxon>Hexapoda</taxon>
        <taxon>Insecta</taxon>
        <taxon>Pterygota</taxon>
        <taxon>Neoptera</taxon>
        <taxon>Endopterygota</taxon>
        <taxon>Lepidoptera</taxon>
        <taxon>Glossata</taxon>
        <taxon>Ditrysia</taxon>
        <taxon>Noctuoidea</taxon>
        <taxon>Erebidae</taxon>
        <taxon>Arctiinae</taxon>
        <taxon>Arctia</taxon>
    </lineage>
</organism>
<evidence type="ECO:0000256" key="13">
    <source>
        <dbReference type="ARBA" id="ARBA00023180"/>
    </source>
</evidence>
<evidence type="ECO:0000256" key="11">
    <source>
        <dbReference type="ARBA" id="ARBA00023049"/>
    </source>
</evidence>
<feature type="domain" description="Endoplasmic reticulum metallopeptidase 1-like C-terminal" evidence="17">
    <location>
        <begin position="682"/>
        <end position="899"/>
    </location>
</feature>
<evidence type="ECO:0000256" key="15">
    <source>
        <dbReference type="SAM" id="Phobius"/>
    </source>
</evidence>
<comment type="cofactor">
    <cofactor evidence="1">
        <name>Zn(2+)</name>
        <dbReference type="ChEBI" id="CHEBI:29105"/>
    </cofactor>
</comment>
<dbReference type="Pfam" id="PF04389">
    <property type="entry name" value="Peptidase_M28"/>
    <property type="match status" value="1"/>
</dbReference>
<keyword evidence="11" id="KW-0482">Metalloprotease</keyword>
<dbReference type="InterPro" id="IPR007484">
    <property type="entry name" value="Peptidase_M28"/>
</dbReference>
<dbReference type="EMBL" id="CADEBC010000546">
    <property type="protein sequence ID" value="CAB3251267.1"/>
    <property type="molecule type" value="Genomic_DNA"/>
</dbReference>
<keyword evidence="6" id="KW-0479">Metal-binding</keyword>
<sequence>MATEDLVKENKVKPLPLTWPWLCAGLAVSACAVLATLTIDYALPEPVTRAKGHPEQFIAQIAYEHLVNLTAIGPRVAGSYENEVVSVGVLVSAIKSIAAQASVHNHVELDVQRASGSFALSFMDGMNNVYRDVQSVVARVRGAGGRERPRTAILLNCHFDTVPDSPGASDDGAGCAVMLDVLRALAATRRPLRHDAIFLFNGAEENILQASHAFITQHKWAKSVRAFINIEACGAGGREVMFQAGPHDPWIVEVYAGAVPHPFASSLAQELFQSGAIPADTDFRIFRDFGKLSGVDLAWSANGYVYHTRLDTPERVPPAALQRTGDNVLALTRGLLASDGVRSAVDPASRQPAFFDVLGLAVLAARAPAALALCAATLALLLLKIHLNARDARRRREYPSESSVPPVLPVGDLTASASAAVYLAYGAWWRQVGVAMAVSVLASAGGVAAAAGVAALLHALGARLAFYSRPLLLVPLYVAPGLAACWALAGALWDAWGGWAGRRGGWGARAMHDAGAALGGAALLACAACGLRSGFLPLLWTLLPAGADALGGALRAPRGAAWALGAALPLLQTSYLLLNTLRMFVPIMGRAGAGALPPDVVMALLTAALVLTALSWLLPFVVATRDTRTLVRYTGLIDSDDGSLTAKRMRAQVCALAGACACAVGAALAGGALAAAPYSAERPQRLMLFHTRRTLHARIAPAATEHFYWVPELDANTRYTLDRYMGPAEEVSPEECARRVYCGVPYYLPVLGLVRRSHRVRAAVAPLARLEANVTVERRGAGVRALVVDVRRAPAHVVLVVAPARGVRLQRCSALAEPLAGAAWGERRTYFFALHAARAPTAWRVELELRGGGAALADVSLAGHALFGADKLHAEHARALAALPPHVAPTGWGVDLHLYEL</sequence>
<evidence type="ECO:0000259" key="16">
    <source>
        <dbReference type="Pfam" id="PF04389"/>
    </source>
</evidence>
<reference evidence="19 20" key="1">
    <citation type="submission" date="2020-04" db="EMBL/GenBank/DDBJ databases">
        <authorList>
            <person name="Wallbank WR R."/>
            <person name="Pardo Diaz C."/>
            <person name="Kozak K."/>
            <person name="Martin S."/>
            <person name="Jiggins C."/>
            <person name="Moest M."/>
            <person name="Warren A I."/>
            <person name="Byers J.R.P. K."/>
            <person name="Montejo-Kovacevich G."/>
            <person name="Yen C E."/>
        </authorList>
    </citation>
    <scope>NUCLEOTIDE SEQUENCE [LARGE SCALE GENOMIC DNA]</scope>
</reference>
<accession>A0A8S1AXH0</accession>
<feature type="transmembrane region" description="Helical" evidence="15">
    <location>
        <begin position="601"/>
        <end position="623"/>
    </location>
</feature>
<dbReference type="SUPFAM" id="SSF53187">
    <property type="entry name" value="Zn-dependent exopeptidases"/>
    <property type="match status" value="1"/>
</dbReference>
<dbReference type="GO" id="GO:0006508">
    <property type="term" value="P:proteolysis"/>
    <property type="evidence" value="ECO:0007669"/>
    <property type="project" value="UniProtKB-KW"/>
</dbReference>
<dbReference type="GO" id="GO:0046872">
    <property type="term" value="F:metal ion binding"/>
    <property type="evidence" value="ECO:0007669"/>
    <property type="project" value="UniProtKB-KW"/>
</dbReference>
<feature type="transmembrane region" description="Helical" evidence="15">
    <location>
        <begin position="472"/>
        <end position="496"/>
    </location>
</feature>
<protein>
    <recommendedName>
        <fullName evidence="14">FXNA-like protease</fullName>
    </recommendedName>
</protein>
<dbReference type="Proteomes" id="UP000494106">
    <property type="component" value="Unassembled WGS sequence"/>
</dbReference>
<dbReference type="Gene3D" id="3.40.630.10">
    <property type="entry name" value="Zn peptidases"/>
    <property type="match status" value="1"/>
</dbReference>
<dbReference type="InterPro" id="IPR045175">
    <property type="entry name" value="M28_fam"/>
</dbReference>
<dbReference type="FunFam" id="3.40.630.10:FF:000008">
    <property type="entry name" value="Endoplasmic reticulum metallopeptidase 1"/>
    <property type="match status" value="1"/>
</dbReference>
<evidence type="ECO:0000256" key="2">
    <source>
        <dbReference type="ARBA" id="ARBA00004477"/>
    </source>
</evidence>
<comment type="caution">
    <text evidence="19">The sequence shown here is derived from an EMBL/GenBank/DDBJ whole genome shotgun (WGS) entry which is preliminary data.</text>
</comment>
<dbReference type="PANTHER" id="PTHR12147:SF22">
    <property type="entry name" value="ENDOPLASMIC RETICULUM METALLOPEPTIDASE 1"/>
    <property type="match status" value="1"/>
</dbReference>
<keyword evidence="8" id="KW-0256">Endoplasmic reticulum</keyword>
<evidence type="ECO:0000256" key="8">
    <source>
        <dbReference type="ARBA" id="ARBA00022824"/>
    </source>
</evidence>
<feature type="domain" description="Peptidase M28" evidence="16">
    <location>
        <begin position="137"/>
        <end position="331"/>
    </location>
</feature>
<evidence type="ECO:0000259" key="18">
    <source>
        <dbReference type="Pfam" id="PF22249"/>
    </source>
</evidence>
<evidence type="ECO:0000256" key="14">
    <source>
        <dbReference type="ARBA" id="ARBA00078796"/>
    </source>
</evidence>
<dbReference type="Pfam" id="PF22248">
    <property type="entry name" value="ERMP1_C"/>
    <property type="match status" value="1"/>
</dbReference>
<evidence type="ECO:0000313" key="20">
    <source>
        <dbReference type="Proteomes" id="UP000494106"/>
    </source>
</evidence>
<proteinExistence type="inferred from homology"/>
<comment type="similarity">
    <text evidence="3">Belongs to the peptidase M28 family.</text>
</comment>
<keyword evidence="13" id="KW-0325">Glycoprotein</keyword>
<evidence type="ECO:0000256" key="5">
    <source>
        <dbReference type="ARBA" id="ARBA00022692"/>
    </source>
</evidence>
<dbReference type="OrthoDB" id="76293at2759"/>
<dbReference type="AlphaFoldDB" id="A0A8S1AXH0"/>
<dbReference type="InterPro" id="IPR053974">
    <property type="entry name" value="ERMP1_1-A_TM"/>
</dbReference>
<keyword evidence="5 15" id="KW-0812">Transmembrane</keyword>
<dbReference type="PANTHER" id="PTHR12147">
    <property type="entry name" value="METALLOPEPTIDASE M28 FAMILY MEMBER"/>
    <property type="match status" value="1"/>
</dbReference>
<dbReference type="GO" id="GO:0008235">
    <property type="term" value="F:metalloexopeptidase activity"/>
    <property type="evidence" value="ECO:0007669"/>
    <property type="project" value="InterPro"/>
</dbReference>
<feature type="transmembrane region" description="Helical" evidence="15">
    <location>
        <begin position="653"/>
        <end position="678"/>
    </location>
</feature>
<evidence type="ECO:0000313" key="19">
    <source>
        <dbReference type="EMBL" id="CAB3251267.1"/>
    </source>
</evidence>
<keyword evidence="9" id="KW-0862">Zinc</keyword>
<keyword evidence="7" id="KW-0378">Hydrolase</keyword>
<dbReference type="Pfam" id="PF22249">
    <property type="entry name" value="ERMP1-TM"/>
    <property type="match status" value="1"/>
</dbReference>
<keyword evidence="4" id="KW-0645">Protease</keyword>
<evidence type="ECO:0000256" key="7">
    <source>
        <dbReference type="ARBA" id="ARBA00022801"/>
    </source>
</evidence>
<evidence type="ECO:0000256" key="3">
    <source>
        <dbReference type="ARBA" id="ARBA00010918"/>
    </source>
</evidence>